<organism evidence="2 3">
    <name type="scientific">Noviherbaspirillum pedocola</name>
    <dbReference type="NCBI Taxonomy" id="2801341"/>
    <lineage>
        <taxon>Bacteria</taxon>
        <taxon>Pseudomonadati</taxon>
        <taxon>Pseudomonadota</taxon>
        <taxon>Betaproteobacteria</taxon>
        <taxon>Burkholderiales</taxon>
        <taxon>Oxalobacteraceae</taxon>
        <taxon>Noviherbaspirillum</taxon>
    </lineage>
</organism>
<reference evidence="2" key="1">
    <citation type="submission" date="2021-01" db="EMBL/GenBank/DDBJ databases">
        <title>Genome sequence of strain Noviherbaspirillum sp. DKR-6.</title>
        <authorList>
            <person name="Chaudhary D.K."/>
        </authorList>
    </citation>
    <scope>NUCLEOTIDE SEQUENCE</scope>
    <source>
        <strain evidence="2">DKR-6</strain>
    </source>
</reference>
<keyword evidence="1" id="KW-0732">Signal</keyword>
<dbReference type="RefSeq" id="WP_200598277.1">
    <property type="nucleotide sequence ID" value="NZ_JAEPBG010000030.1"/>
</dbReference>
<name>A0A934T0S2_9BURK</name>
<keyword evidence="3" id="KW-1185">Reference proteome</keyword>
<evidence type="ECO:0000256" key="1">
    <source>
        <dbReference type="SAM" id="SignalP"/>
    </source>
</evidence>
<comment type="caution">
    <text evidence="2">The sequence shown here is derived from an EMBL/GenBank/DDBJ whole genome shotgun (WGS) entry which is preliminary data.</text>
</comment>
<gene>
    <name evidence="2" type="ORF">JJB74_30195</name>
</gene>
<protein>
    <submittedName>
        <fullName evidence="2">Peptidyl-prolyl cis-trans isomerase</fullName>
    </submittedName>
</protein>
<evidence type="ECO:0000313" key="3">
    <source>
        <dbReference type="Proteomes" id="UP000622890"/>
    </source>
</evidence>
<accession>A0A934T0S2</accession>
<dbReference type="GO" id="GO:0016853">
    <property type="term" value="F:isomerase activity"/>
    <property type="evidence" value="ECO:0007669"/>
    <property type="project" value="UniProtKB-KW"/>
</dbReference>
<dbReference type="AlphaFoldDB" id="A0A934T0S2"/>
<sequence length="267" mass="28874">MKLTRKIIFGVAAVAIAGTVGAAYSVSLAGSPANSASGAGNPLATVNGRIVSESTLLPLLQNGLDRTNALDRRITVEVVAQTAEKNFPSEARAALDAARGDLLFQLYAAKRTATLRAAVTERDIADVYETKITAEDSRQLKVRTFVASDAKDAQTAYESVASRRNSPEGKEAIGKFAYLKKDGDHFVATAEIPYNLGQMMKKLKAGDVLPPTVIREGVLVAYIEEVKDVPKPSLEKVKEDIRTYLVNDRLSKEIQALRKEAKIELRG</sequence>
<dbReference type="EMBL" id="JAEPBG010000030">
    <property type="protein sequence ID" value="MBK4738905.1"/>
    <property type="molecule type" value="Genomic_DNA"/>
</dbReference>
<feature type="chain" id="PRO_5036770633" evidence="1">
    <location>
        <begin position="23"/>
        <end position="267"/>
    </location>
</feature>
<keyword evidence="2" id="KW-0413">Isomerase</keyword>
<evidence type="ECO:0000313" key="2">
    <source>
        <dbReference type="EMBL" id="MBK4738905.1"/>
    </source>
</evidence>
<feature type="signal peptide" evidence="1">
    <location>
        <begin position="1"/>
        <end position="22"/>
    </location>
</feature>
<dbReference type="Proteomes" id="UP000622890">
    <property type="component" value="Unassembled WGS sequence"/>
</dbReference>
<proteinExistence type="predicted"/>